<proteinExistence type="predicted"/>
<sequence length="49" mass="4954">GGAAAAASFPAARQGAAAPVAARGAAGPPHRPRAFFYQRWLCGHHWAAA</sequence>
<dbReference type="AlphaFoldDB" id="A0A699XN07"/>
<accession>A0A699XN07</accession>
<evidence type="ECO:0000313" key="1">
    <source>
        <dbReference type="EMBL" id="GFD61077.1"/>
    </source>
</evidence>
<dbReference type="EMBL" id="BKCJ011886415">
    <property type="protein sequence ID" value="GFD61077.1"/>
    <property type="molecule type" value="Genomic_DNA"/>
</dbReference>
<comment type="caution">
    <text evidence="1">The sequence shown here is derived from an EMBL/GenBank/DDBJ whole genome shotgun (WGS) entry which is preliminary data.</text>
</comment>
<organism evidence="1">
    <name type="scientific">Tanacetum cinerariifolium</name>
    <name type="common">Dalmatian daisy</name>
    <name type="synonym">Chrysanthemum cinerariifolium</name>
    <dbReference type="NCBI Taxonomy" id="118510"/>
    <lineage>
        <taxon>Eukaryota</taxon>
        <taxon>Viridiplantae</taxon>
        <taxon>Streptophyta</taxon>
        <taxon>Embryophyta</taxon>
        <taxon>Tracheophyta</taxon>
        <taxon>Spermatophyta</taxon>
        <taxon>Magnoliopsida</taxon>
        <taxon>eudicotyledons</taxon>
        <taxon>Gunneridae</taxon>
        <taxon>Pentapetalae</taxon>
        <taxon>asterids</taxon>
        <taxon>campanulids</taxon>
        <taxon>Asterales</taxon>
        <taxon>Asteraceae</taxon>
        <taxon>Asteroideae</taxon>
        <taxon>Anthemideae</taxon>
        <taxon>Anthemidinae</taxon>
        <taxon>Tanacetum</taxon>
    </lineage>
</organism>
<name>A0A699XN07_TANCI</name>
<feature type="non-terminal residue" evidence="1">
    <location>
        <position position="1"/>
    </location>
</feature>
<gene>
    <name evidence="1" type="ORF">Tci_933046</name>
</gene>
<reference evidence="1" key="1">
    <citation type="journal article" date="2019" name="Sci. Rep.">
        <title>Draft genome of Tanacetum cinerariifolium, the natural source of mosquito coil.</title>
        <authorList>
            <person name="Yamashiro T."/>
            <person name="Shiraishi A."/>
            <person name="Satake H."/>
            <person name="Nakayama K."/>
        </authorList>
    </citation>
    <scope>NUCLEOTIDE SEQUENCE</scope>
</reference>
<protein>
    <submittedName>
        <fullName evidence="1">Uncharacterized protein</fullName>
    </submittedName>
</protein>